<protein>
    <recommendedName>
        <fullName evidence="2">DUF6699 domain-containing protein</fullName>
    </recommendedName>
</protein>
<feature type="domain" description="DUF6699" evidence="2">
    <location>
        <begin position="204"/>
        <end position="311"/>
    </location>
</feature>
<dbReference type="Proteomes" id="UP001175226">
    <property type="component" value="Unassembled WGS sequence"/>
</dbReference>
<dbReference type="EMBL" id="JAUEPT010000042">
    <property type="protein sequence ID" value="KAK0438663.1"/>
    <property type="molecule type" value="Genomic_DNA"/>
</dbReference>
<feature type="region of interest" description="Disordered" evidence="1">
    <location>
        <begin position="16"/>
        <end position="39"/>
    </location>
</feature>
<reference evidence="3" key="1">
    <citation type="submission" date="2023-06" db="EMBL/GenBank/DDBJ databases">
        <authorList>
            <consortium name="Lawrence Berkeley National Laboratory"/>
            <person name="Ahrendt S."/>
            <person name="Sahu N."/>
            <person name="Indic B."/>
            <person name="Wong-Bajracharya J."/>
            <person name="Merenyi Z."/>
            <person name="Ke H.-M."/>
            <person name="Monk M."/>
            <person name="Kocsube S."/>
            <person name="Drula E."/>
            <person name="Lipzen A."/>
            <person name="Balint B."/>
            <person name="Henrissat B."/>
            <person name="Andreopoulos B."/>
            <person name="Martin F.M."/>
            <person name="Harder C.B."/>
            <person name="Rigling D."/>
            <person name="Ford K.L."/>
            <person name="Foster G.D."/>
            <person name="Pangilinan J."/>
            <person name="Papanicolaou A."/>
            <person name="Barry K."/>
            <person name="LaButti K."/>
            <person name="Viragh M."/>
            <person name="Koriabine M."/>
            <person name="Yan M."/>
            <person name="Riley R."/>
            <person name="Champramary S."/>
            <person name="Plett K.L."/>
            <person name="Tsai I.J."/>
            <person name="Slot J."/>
            <person name="Sipos G."/>
            <person name="Plett J."/>
            <person name="Nagy L.G."/>
            <person name="Grigoriev I.V."/>
        </authorList>
    </citation>
    <scope>NUCLEOTIDE SEQUENCE</scope>
    <source>
        <strain evidence="3">FPL87.14</strain>
    </source>
</reference>
<feature type="compositionally biased region" description="Low complexity" evidence="1">
    <location>
        <begin position="20"/>
        <end position="30"/>
    </location>
</feature>
<dbReference type="InterPro" id="IPR046522">
    <property type="entry name" value="DUF6699"/>
</dbReference>
<comment type="caution">
    <text evidence="3">The sequence shown here is derived from an EMBL/GenBank/DDBJ whole genome shotgun (WGS) entry which is preliminary data.</text>
</comment>
<evidence type="ECO:0000313" key="3">
    <source>
        <dbReference type="EMBL" id="KAK0438663.1"/>
    </source>
</evidence>
<evidence type="ECO:0000313" key="4">
    <source>
        <dbReference type="Proteomes" id="UP001175226"/>
    </source>
</evidence>
<proteinExistence type="predicted"/>
<gene>
    <name evidence="3" type="ORF">EV421DRAFT_957413</name>
</gene>
<organism evidence="3 4">
    <name type="scientific">Armillaria borealis</name>
    <dbReference type="NCBI Taxonomy" id="47425"/>
    <lineage>
        <taxon>Eukaryota</taxon>
        <taxon>Fungi</taxon>
        <taxon>Dikarya</taxon>
        <taxon>Basidiomycota</taxon>
        <taxon>Agaricomycotina</taxon>
        <taxon>Agaricomycetes</taxon>
        <taxon>Agaricomycetidae</taxon>
        <taxon>Agaricales</taxon>
        <taxon>Marasmiineae</taxon>
        <taxon>Physalacriaceae</taxon>
        <taxon>Armillaria</taxon>
    </lineage>
</organism>
<name>A0AA39MLV1_9AGAR</name>
<accession>A0AA39MLV1</accession>
<evidence type="ECO:0000259" key="2">
    <source>
        <dbReference type="Pfam" id="PF20415"/>
    </source>
</evidence>
<dbReference type="Pfam" id="PF20415">
    <property type="entry name" value="DUF6699"/>
    <property type="match status" value="1"/>
</dbReference>
<evidence type="ECO:0000256" key="1">
    <source>
        <dbReference type="SAM" id="MobiDB-lite"/>
    </source>
</evidence>
<dbReference type="AlphaFoldDB" id="A0AA39MLV1"/>
<sequence>MYTLPAKFAQGTLTLRKQPHPSAGSHNSPSNHHHHPLPPVHASLLLRSYSFKQTKVSVSFLSAICSINDGDTKMMPARRENTTMQRGGEPPALYLSSATAFSTPSRASLGMPVYGSAQLTTTVPVRRQYVSNPDASYVGYVREYVPSPSLPVLGKPRHRHISLPSQRESDTPIIIHPLLRPSRGEKIMELDFARSLSSVRVLGHEGCMKEAATSPPLPSLAIVHRKLPWPICIQRSGDREWVTVADVVETLWHALQICDPMRSPSPSLLKNQDDAPCTSCRSMPGCVERGVVHEPRLVYLRGKTRFMGLNAIEGDTWELLVA</sequence>
<keyword evidence="4" id="KW-1185">Reference proteome</keyword>